<dbReference type="PANTHER" id="PTHR28577">
    <property type="entry name" value="CENTROMERE PROTEIN P"/>
    <property type="match status" value="1"/>
</dbReference>
<dbReference type="EMBL" id="VCEB01000009">
    <property type="protein sequence ID" value="KAB0373294.1"/>
    <property type="molecule type" value="Genomic_DNA"/>
</dbReference>
<accession>A0A5N3XJ57</accession>
<dbReference type="GO" id="GO:0034080">
    <property type="term" value="P:CENP-A containing chromatin assembly"/>
    <property type="evidence" value="ECO:0007669"/>
    <property type="project" value="InterPro"/>
</dbReference>
<dbReference type="GO" id="GO:0005634">
    <property type="term" value="C:nucleus"/>
    <property type="evidence" value="ECO:0007669"/>
    <property type="project" value="TreeGrafter"/>
</dbReference>
<dbReference type="AlphaFoldDB" id="A0A5N3XJ57"/>
<evidence type="ECO:0000313" key="1">
    <source>
        <dbReference type="EMBL" id="KAB0373294.1"/>
    </source>
</evidence>
<keyword evidence="2" id="KW-1185">Reference proteome</keyword>
<evidence type="ECO:0008006" key="3">
    <source>
        <dbReference type="Google" id="ProtNLM"/>
    </source>
</evidence>
<dbReference type="GO" id="GO:0000775">
    <property type="term" value="C:chromosome, centromeric region"/>
    <property type="evidence" value="ECO:0007669"/>
    <property type="project" value="InterPro"/>
</dbReference>
<protein>
    <recommendedName>
        <fullName evidence="3">Centromere protein P</fullName>
    </recommendedName>
</protein>
<evidence type="ECO:0000313" key="2">
    <source>
        <dbReference type="Proteomes" id="UP000326062"/>
    </source>
</evidence>
<organism evidence="1 2">
    <name type="scientific">Muntiacus reevesi</name>
    <name type="common">Reeves' muntjac</name>
    <name type="synonym">Cervus reevesi</name>
    <dbReference type="NCBI Taxonomy" id="9886"/>
    <lineage>
        <taxon>Eukaryota</taxon>
        <taxon>Metazoa</taxon>
        <taxon>Chordata</taxon>
        <taxon>Craniata</taxon>
        <taxon>Vertebrata</taxon>
        <taxon>Euteleostomi</taxon>
        <taxon>Mammalia</taxon>
        <taxon>Eutheria</taxon>
        <taxon>Laurasiatheria</taxon>
        <taxon>Artiodactyla</taxon>
        <taxon>Ruminantia</taxon>
        <taxon>Pecora</taxon>
        <taxon>Cervidae</taxon>
        <taxon>Muntiacinae</taxon>
        <taxon>Muntiacus</taxon>
    </lineage>
</organism>
<dbReference type="InterPro" id="IPR027801">
    <property type="entry name" value="CENP-P"/>
</dbReference>
<comment type="caution">
    <text evidence="1">The sequence shown here is derived from an EMBL/GenBank/DDBJ whole genome shotgun (WGS) entry which is preliminary data.</text>
</comment>
<gene>
    <name evidence="1" type="ORF">FD755_014953</name>
</gene>
<dbReference type="Pfam" id="PF13096">
    <property type="entry name" value="CENP-P"/>
    <property type="match status" value="1"/>
</dbReference>
<reference evidence="1 2" key="1">
    <citation type="submission" date="2019-06" db="EMBL/GenBank/DDBJ databases">
        <title>Discovery of a novel chromosome fission-fusion reversal in muntjac.</title>
        <authorList>
            <person name="Mudd A.B."/>
            <person name="Bredeson J.V."/>
            <person name="Baum R."/>
            <person name="Hockemeyer D."/>
            <person name="Rokhsar D.S."/>
        </authorList>
    </citation>
    <scope>NUCLEOTIDE SEQUENCE [LARGE SCALE GENOMIC DNA]</scope>
    <source>
        <strain evidence="1">UCam_UCB_Mr</strain>
        <tissue evidence="1">Fibroblast cell line</tissue>
    </source>
</reference>
<dbReference type="Proteomes" id="UP000326062">
    <property type="component" value="Chromosome 11"/>
</dbReference>
<proteinExistence type="predicted"/>
<name>A0A5N3XJ57_MUNRE</name>
<sequence length="94" mass="10455">MKVKSESEAAQSCPTLSDPMEFELVIVWRIEIDEQGKVLPKLDLLTKVPLRALELDKNRVIETAPLSFRTLLGVLGIEATLESLIKSLCTEESS</sequence>
<dbReference type="PANTHER" id="PTHR28577:SF1">
    <property type="entry name" value="CENTROMERE PROTEIN P"/>
    <property type="match status" value="1"/>
</dbReference>